<reference evidence="1" key="1">
    <citation type="journal article" date="2014" name="Front. Microbiol.">
        <title>High frequency of phylogenetically diverse reductive dehalogenase-homologous genes in deep subseafloor sedimentary metagenomes.</title>
        <authorList>
            <person name="Kawai M."/>
            <person name="Futagami T."/>
            <person name="Toyoda A."/>
            <person name="Takaki Y."/>
            <person name="Nishi S."/>
            <person name="Hori S."/>
            <person name="Arai W."/>
            <person name="Tsubouchi T."/>
            <person name="Morono Y."/>
            <person name="Uchiyama I."/>
            <person name="Ito T."/>
            <person name="Fujiyama A."/>
            <person name="Inagaki F."/>
            <person name="Takami H."/>
        </authorList>
    </citation>
    <scope>NUCLEOTIDE SEQUENCE</scope>
    <source>
        <strain evidence="1">Expedition CK06-06</strain>
    </source>
</reference>
<proteinExistence type="predicted"/>
<organism evidence="1">
    <name type="scientific">marine sediment metagenome</name>
    <dbReference type="NCBI Taxonomy" id="412755"/>
    <lineage>
        <taxon>unclassified sequences</taxon>
        <taxon>metagenomes</taxon>
        <taxon>ecological metagenomes</taxon>
    </lineage>
</organism>
<comment type="caution">
    <text evidence="1">The sequence shown here is derived from an EMBL/GenBank/DDBJ whole genome shotgun (WGS) entry which is preliminary data.</text>
</comment>
<evidence type="ECO:0000313" key="1">
    <source>
        <dbReference type="EMBL" id="GAI31520.1"/>
    </source>
</evidence>
<dbReference type="SUPFAM" id="SSF48264">
    <property type="entry name" value="Cytochrome P450"/>
    <property type="match status" value="1"/>
</dbReference>
<dbReference type="GO" id="GO:0020037">
    <property type="term" value="F:heme binding"/>
    <property type="evidence" value="ECO:0007669"/>
    <property type="project" value="InterPro"/>
</dbReference>
<dbReference type="Gene3D" id="1.10.630.10">
    <property type="entry name" value="Cytochrome P450"/>
    <property type="match status" value="1"/>
</dbReference>
<dbReference type="GO" id="GO:0016705">
    <property type="term" value="F:oxidoreductase activity, acting on paired donors, with incorporation or reduction of molecular oxygen"/>
    <property type="evidence" value="ECO:0007669"/>
    <property type="project" value="InterPro"/>
</dbReference>
<evidence type="ECO:0008006" key="2">
    <source>
        <dbReference type="Google" id="ProtNLM"/>
    </source>
</evidence>
<protein>
    <recommendedName>
        <fullName evidence="2">Cytochrome P450</fullName>
    </recommendedName>
</protein>
<dbReference type="EMBL" id="BARV01014391">
    <property type="protein sequence ID" value="GAI31520.1"/>
    <property type="molecule type" value="Genomic_DNA"/>
</dbReference>
<accession>X1NXM6</accession>
<feature type="non-terminal residue" evidence="1">
    <location>
        <position position="54"/>
    </location>
</feature>
<feature type="non-terminal residue" evidence="1">
    <location>
        <position position="1"/>
    </location>
</feature>
<sequence length="54" mass="5927">PGVLGWLEGKTTVKGRLHPLLPPSLLSVDGEQHTRYRKTVSSVFTTRAVAALRE</sequence>
<dbReference type="GO" id="GO:0005506">
    <property type="term" value="F:iron ion binding"/>
    <property type="evidence" value="ECO:0007669"/>
    <property type="project" value="InterPro"/>
</dbReference>
<dbReference type="InterPro" id="IPR036396">
    <property type="entry name" value="Cyt_P450_sf"/>
</dbReference>
<name>X1NXM6_9ZZZZ</name>
<gene>
    <name evidence="1" type="ORF">S06H3_25164</name>
</gene>
<dbReference type="GO" id="GO:0004497">
    <property type="term" value="F:monooxygenase activity"/>
    <property type="evidence" value="ECO:0007669"/>
    <property type="project" value="InterPro"/>
</dbReference>
<dbReference type="AlphaFoldDB" id="X1NXM6"/>